<dbReference type="RefSeq" id="WP_022112788.1">
    <property type="nucleotide sequence ID" value="NZ_CVRS01000088.1"/>
</dbReference>
<sequence length="230" mass="27300">MQYIWEVVLAAEKNGIREADLRYEVAEVRSPYLEVSFCDLNTQTVEQTVVEVNPFYRFFDIFSEILDINQKGYEKTREIFVDTVFHYLALTDLRMGMSKKDYYLKFLAEELESGQFGSKAKAAMRLFSRYEKRYLVLALMDVVASRNYLEIFKWLFQEIYINSMIYVSMDCANELYIYVGSAETQEERERVQFLLDTFLPIGMRTEVFYLEHFGILDMEETMVIDKVLLI</sequence>
<dbReference type="AlphaFoldDB" id="A0A0M6WV18"/>
<dbReference type="OrthoDB" id="1664281at2"/>
<evidence type="ECO:0000313" key="1">
    <source>
        <dbReference type="EMBL" id="CRL41084.1"/>
    </source>
</evidence>
<gene>
    <name evidence="1" type="ORF">RIL183_28311</name>
</gene>
<keyword evidence="2" id="KW-1185">Reference proteome</keyword>
<evidence type="ECO:0000313" key="2">
    <source>
        <dbReference type="Proteomes" id="UP000049828"/>
    </source>
</evidence>
<accession>A0A0M6WV18</accession>
<reference evidence="2" key="1">
    <citation type="submission" date="2015-05" db="EMBL/GenBank/DDBJ databases">
        <authorList>
            <consortium name="Pathogen Informatics"/>
        </authorList>
    </citation>
    <scope>NUCLEOTIDE SEQUENCE [LARGE SCALE GENOMIC DNA]</scope>
    <source>
        <strain evidence="2">L1-83</strain>
    </source>
</reference>
<proteinExistence type="predicted"/>
<dbReference type="EMBL" id="CVRS01000088">
    <property type="protein sequence ID" value="CRL41084.1"/>
    <property type="molecule type" value="Genomic_DNA"/>
</dbReference>
<dbReference type="Proteomes" id="UP000049828">
    <property type="component" value="Unassembled WGS sequence"/>
</dbReference>
<protein>
    <submittedName>
        <fullName evidence="1">Uncharacterized protein</fullName>
    </submittedName>
</protein>
<name>A0A0M6WV18_9FIRM</name>
<organism evidence="1 2">
    <name type="scientific">Roseburia inulinivorans</name>
    <dbReference type="NCBI Taxonomy" id="360807"/>
    <lineage>
        <taxon>Bacteria</taxon>
        <taxon>Bacillati</taxon>
        <taxon>Bacillota</taxon>
        <taxon>Clostridia</taxon>
        <taxon>Lachnospirales</taxon>
        <taxon>Lachnospiraceae</taxon>
        <taxon>Roseburia</taxon>
    </lineage>
</organism>